<sequence length="360" mass="39580">MDRFDRQYNLKGFGRASQQKLQSAKVLVVGAGGLGCPILLYLAAVGVGKLGIVDGDVVSESNLSRQVLFGKNDLGKKKAIIAAKILGDKYEDIEIIPIPEYLHKENILDYMAGFDIVVDGSDNFPTRYLVNDACVLLGKPLVFGALYQNEGQISIFNASGIDSVNYRDMYPVPPSAHEVPNCNESGVLGVFPGIIGSMMAAEAIKLISGFGETLSGKMLFYNFLNHAEYKIGLSKNPQSKISSPKSATELLEMDYQDFCGLSAQIAWEEVSVLRNEFPDTILIDVREDHEEPELEGLPFTRVTMDRIATADEEFAQGNTILLFCQTGIRSMKASKILQERFPDKYIRSISGGVNSFDFDS</sequence>
<evidence type="ECO:0000313" key="4">
    <source>
        <dbReference type="Proteomes" id="UP001597361"/>
    </source>
</evidence>
<feature type="domain" description="Rhodanese" evidence="2">
    <location>
        <begin position="276"/>
        <end position="358"/>
    </location>
</feature>
<evidence type="ECO:0000313" key="3">
    <source>
        <dbReference type="EMBL" id="MFD2037470.1"/>
    </source>
</evidence>
<dbReference type="CDD" id="cd00757">
    <property type="entry name" value="ThiF_MoeB_HesA_family"/>
    <property type="match status" value="1"/>
</dbReference>
<dbReference type="InterPro" id="IPR001763">
    <property type="entry name" value="Rhodanese-like_dom"/>
</dbReference>
<dbReference type="Pfam" id="PF00899">
    <property type="entry name" value="ThiF"/>
    <property type="match status" value="1"/>
</dbReference>
<dbReference type="InterPro" id="IPR036873">
    <property type="entry name" value="Rhodanese-like_dom_sf"/>
</dbReference>
<dbReference type="Proteomes" id="UP001597361">
    <property type="component" value="Unassembled WGS sequence"/>
</dbReference>
<dbReference type="InterPro" id="IPR000594">
    <property type="entry name" value="ThiF_NAD_FAD-bd"/>
</dbReference>
<gene>
    <name evidence="3" type="ORF">ACFSKL_21930</name>
</gene>
<comment type="caution">
    <text evidence="3">The sequence shown here is derived from an EMBL/GenBank/DDBJ whole genome shotgun (WGS) entry which is preliminary data.</text>
</comment>
<keyword evidence="1" id="KW-0812">Transmembrane</keyword>
<evidence type="ECO:0000259" key="2">
    <source>
        <dbReference type="PROSITE" id="PS50206"/>
    </source>
</evidence>
<keyword evidence="1" id="KW-1133">Transmembrane helix</keyword>
<dbReference type="EMBL" id="JBHUHR010000048">
    <property type="protein sequence ID" value="MFD2037470.1"/>
    <property type="molecule type" value="Genomic_DNA"/>
</dbReference>
<dbReference type="InterPro" id="IPR035985">
    <property type="entry name" value="Ubiquitin-activating_enz"/>
</dbReference>
<dbReference type="Gene3D" id="3.40.50.720">
    <property type="entry name" value="NAD(P)-binding Rossmann-like Domain"/>
    <property type="match status" value="1"/>
</dbReference>
<dbReference type="SUPFAM" id="SSF69572">
    <property type="entry name" value="Activating enzymes of the ubiquitin-like proteins"/>
    <property type="match status" value="1"/>
</dbReference>
<dbReference type="RefSeq" id="WP_376889371.1">
    <property type="nucleotide sequence ID" value="NZ_JBHUHR010000048.1"/>
</dbReference>
<feature type="transmembrane region" description="Helical" evidence="1">
    <location>
        <begin position="21"/>
        <end position="44"/>
    </location>
</feature>
<dbReference type="PANTHER" id="PTHR10953">
    <property type="entry name" value="UBIQUITIN-ACTIVATING ENZYME E1"/>
    <property type="match status" value="1"/>
</dbReference>
<proteinExistence type="predicted"/>
<name>A0ABW4VX55_9BACT</name>
<reference evidence="4" key="1">
    <citation type="journal article" date="2019" name="Int. J. Syst. Evol. Microbiol.">
        <title>The Global Catalogue of Microorganisms (GCM) 10K type strain sequencing project: providing services to taxonomists for standard genome sequencing and annotation.</title>
        <authorList>
            <consortium name="The Broad Institute Genomics Platform"/>
            <consortium name="The Broad Institute Genome Sequencing Center for Infectious Disease"/>
            <person name="Wu L."/>
            <person name="Ma J."/>
        </authorList>
    </citation>
    <scope>NUCLEOTIDE SEQUENCE [LARGE SCALE GENOMIC DNA]</scope>
    <source>
        <strain evidence="4">CGMCC 1.15180</strain>
    </source>
</reference>
<dbReference type="InterPro" id="IPR045886">
    <property type="entry name" value="ThiF/MoeB/HesA"/>
</dbReference>
<protein>
    <submittedName>
        <fullName evidence="3">ThiF family adenylyltransferase</fullName>
    </submittedName>
</protein>
<evidence type="ECO:0000256" key="1">
    <source>
        <dbReference type="SAM" id="Phobius"/>
    </source>
</evidence>
<keyword evidence="4" id="KW-1185">Reference proteome</keyword>
<organism evidence="3 4">
    <name type="scientific">Belliella marina</name>
    <dbReference type="NCBI Taxonomy" id="1644146"/>
    <lineage>
        <taxon>Bacteria</taxon>
        <taxon>Pseudomonadati</taxon>
        <taxon>Bacteroidota</taxon>
        <taxon>Cytophagia</taxon>
        <taxon>Cytophagales</taxon>
        <taxon>Cyclobacteriaceae</taxon>
        <taxon>Belliella</taxon>
    </lineage>
</organism>
<keyword evidence="3" id="KW-0548">Nucleotidyltransferase</keyword>
<dbReference type="PANTHER" id="PTHR10953:SF102">
    <property type="entry name" value="ADENYLYLTRANSFERASE AND SULFURTRANSFERASE MOCS3"/>
    <property type="match status" value="1"/>
</dbReference>
<accession>A0ABW4VX55</accession>
<keyword evidence="1" id="KW-0472">Membrane</keyword>
<dbReference type="PROSITE" id="PS50206">
    <property type="entry name" value="RHODANESE_3"/>
    <property type="match status" value="1"/>
</dbReference>
<keyword evidence="3" id="KW-0808">Transferase</keyword>
<dbReference type="Gene3D" id="3.40.250.10">
    <property type="entry name" value="Rhodanese-like domain"/>
    <property type="match status" value="1"/>
</dbReference>
<dbReference type="GO" id="GO:0016779">
    <property type="term" value="F:nucleotidyltransferase activity"/>
    <property type="evidence" value="ECO:0007669"/>
    <property type="project" value="UniProtKB-KW"/>
</dbReference>